<dbReference type="KEGG" id="fvr:FVEG_16237"/>
<reference evidence="1" key="2">
    <citation type="submission" date="2013-11" db="EMBL/GenBank/DDBJ databases">
        <authorList>
            <consortium name="The Broad Institute Genome Sequencing Platform"/>
            <person name="Ma L.-J."/>
            <person name="Corby-Kistler H."/>
            <person name="Broz K."/>
            <person name="Gale L.R."/>
            <person name="Jonkers W."/>
            <person name="O'Donnell K."/>
            <person name="Ploetz R."/>
            <person name="Steinberg C."/>
            <person name="Schwartz D.C."/>
            <person name="VanEtten H."/>
            <person name="Zhou S."/>
            <person name="Young S.K."/>
            <person name="Zeng Q."/>
            <person name="Gargeya S."/>
            <person name="Fitzgerald M."/>
            <person name="Abouelleil A."/>
            <person name="Alvarado L."/>
            <person name="Chapman S.B."/>
            <person name="Gainer-Dewar J."/>
            <person name="Goldberg J."/>
            <person name="Griggs A."/>
            <person name="Gujja S."/>
            <person name="Hansen M."/>
            <person name="Howarth C."/>
            <person name="Imamovic A."/>
            <person name="Ireland A."/>
            <person name="Larimer J."/>
            <person name="McCowan C."/>
            <person name="Murphy C."/>
            <person name="Pearson M."/>
            <person name="Poon T.W."/>
            <person name="Priest M."/>
            <person name="Roberts A."/>
            <person name="Saif S."/>
            <person name="Shea T."/>
            <person name="Sykes S."/>
            <person name="Wortman J."/>
            <person name="Nusbaum C."/>
            <person name="Birren B."/>
        </authorList>
    </citation>
    <scope>NUCLEOTIDE SEQUENCE</scope>
    <source>
        <strain evidence="1">7600</strain>
    </source>
</reference>
<dbReference type="EMBL" id="DS022251">
    <property type="protein sequence ID" value="EWG48139.1"/>
    <property type="molecule type" value="Genomic_DNA"/>
</dbReference>
<evidence type="ECO:0000313" key="1">
    <source>
        <dbReference type="EMBL" id="EWG48138.1"/>
    </source>
</evidence>
<protein>
    <submittedName>
        <fullName evidence="1">Uncharacterized protein</fullName>
    </submittedName>
</protein>
<dbReference type="RefSeq" id="XP_018754330.1">
    <property type="nucleotide sequence ID" value="XM_018905476.1"/>
</dbReference>
<dbReference type="EMBL" id="DS022251">
    <property type="protein sequence ID" value="EWG48138.1"/>
    <property type="molecule type" value="Genomic_DNA"/>
</dbReference>
<gene>
    <name evidence="1" type="ORF">FVEG_16237</name>
</gene>
<dbReference type="AlphaFoldDB" id="W7M952"/>
<sequence length="109" mass="13006">MTRTIGCSCWWGTRMNVMSTQLTEVLNRRISILRYHQSLFNRNDYYCNSILSALNLWRYAPGTQRLAELLTLGFLLSRNHSQAKRIIPRSGQWPSWKRKLIMNWRNFTP</sequence>
<proteinExistence type="predicted"/>
<dbReference type="Proteomes" id="UP000009096">
    <property type="component" value="Chromosome 3"/>
</dbReference>
<organism evidence="1 2">
    <name type="scientific">Gibberella moniliformis (strain M3125 / FGSC 7600)</name>
    <name type="common">Maize ear and stalk rot fungus</name>
    <name type="synonym">Fusarium verticillioides</name>
    <dbReference type="NCBI Taxonomy" id="334819"/>
    <lineage>
        <taxon>Eukaryota</taxon>
        <taxon>Fungi</taxon>
        <taxon>Dikarya</taxon>
        <taxon>Ascomycota</taxon>
        <taxon>Pezizomycotina</taxon>
        <taxon>Sordariomycetes</taxon>
        <taxon>Hypocreomycetidae</taxon>
        <taxon>Hypocreales</taxon>
        <taxon>Nectriaceae</taxon>
        <taxon>Fusarium</taxon>
        <taxon>Fusarium fujikuroi species complex</taxon>
    </lineage>
</organism>
<accession>W7M952</accession>
<dbReference type="RefSeq" id="XP_018754329.1">
    <property type="nucleotide sequence ID" value="XM_018905475.1"/>
</dbReference>
<dbReference type="GeneID" id="30073113"/>
<evidence type="ECO:0000313" key="2">
    <source>
        <dbReference type="Proteomes" id="UP000009096"/>
    </source>
</evidence>
<dbReference type="VEuPathDB" id="FungiDB:FVEG_16237"/>
<reference evidence="1 2" key="1">
    <citation type="journal article" date="2010" name="Nature">
        <title>Comparative genomics reveals mobile pathogenicity chromosomes in Fusarium.</title>
        <authorList>
            <person name="Ma L.J."/>
            <person name="van der Does H.C."/>
            <person name="Borkovich K.A."/>
            <person name="Coleman J.J."/>
            <person name="Daboussi M.J."/>
            <person name="Di Pietro A."/>
            <person name="Dufresne M."/>
            <person name="Freitag M."/>
            <person name="Grabherr M."/>
            <person name="Henrissat B."/>
            <person name="Houterman P.M."/>
            <person name="Kang S."/>
            <person name="Shim W.B."/>
            <person name="Woloshuk C."/>
            <person name="Xie X."/>
            <person name="Xu J.R."/>
            <person name="Antoniw J."/>
            <person name="Baker S.E."/>
            <person name="Bluhm B.H."/>
            <person name="Breakspear A."/>
            <person name="Brown D.W."/>
            <person name="Butchko R.A."/>
            <person name="Chapman S."/>
            <person name="Coulson R."/>
            <person name="Coutinho P.M."/>
            <person name="Danchin E.G."/>
            <person name="Diener A."/>
            <person name="Gale L.R."/>
            <person name="Gardiner D.M."/>
            <person name="Goff S."/>
            <person name="Hammond-Kosack K.E."/>
            <person name="Hilburn K."/>
            <person name="Hua-Van A."/>
            <person name="Jonkers W."/>
            <person name="Kazan K."/>
            <person name="Kodira C.D."/>
            <person name="Koehrsen M."/>
            <person name="Kumar L."/>
            <person name="Lee Y.H."/>
            <person name="Li L."/>
            <person name="Manners J.M."/>
            <person name="Miranda-Saavedra D."/>
            <person name="Mukherjee M."/>
            <person name="Park G."/>
            <person name="Park J."/>
            <person name="Park S.Y."/>
            <person name="Proctor R.H."/>
            <person name="Regev A."/>
            <person name="Ruiz-Roldan M.C."/>
            <person name="Sain D."/>
            <person name="Sakthikumar S."/>
            <person name="Sykes S."/>
            <person name="Schwartz D.C."/>
            <person name="Turgeon B.G."/>
            <person name="Wapinski I."/>
            <person name="Yoder O."/>
            <person name="Young S."/>
            <person name="Zeng Q."/>
            <person name="Zhou S."/>
            <person name="Galagan J."/>
            <person name="Cuomo C.A."/>
            <person name="Kistler H.C."/>
            <person name="Rep M."/>
        </authorList>
    </citation>
    <scope>NUCLEOTIDE SEQUENCE [LARGE SCALE GENOMIC DNA]</scope>
    <source>
        <strain evidence="1">7600</strain>
        <strain evidence="2">M3125 / FGSC 7600</strain>
    </source>
</reference>
<keyword evidence="2" id="KW-1185">Reference proteome</keyword>
<name>W7M952_GIBM7</name>